<dbReference type="SMART" id="SM00028">
    <property type="entry name" value="TPR"/>
    <property type="match status" value="5"/>
</dbReference>
<keyword evidence="6" id="KW-0802">TPR repeat</keyword>
<evidence type="ECO:0000313" key="9">
    <source>
        <dbReference type="EMBL" id="SNR76919.1"/>
    </source>
</evidence>
<keyword evidence="4" id="KW-0418">Kinase</keyword>
<protein>
    <recommendedName>
        <fullName evidence="2">histidine kinase</fullName>
        <ecNumber evidence="2">2.7.13.3</ecNumber>
    </recommendedName>
</protein>
<dbReference type="PROSITE" id="PS50109">
    <property type="entry name" value="HIS_KIN"/>
    <property type="match status" value="1"/>
</dbReference>
<keyword evidence="7" id="KW-0812">Transmembrane</keyword>
<sequence length="574" mass="65256">MDILKLTFISAFLIFFTNHSTLAINFLETNSMRFESKLYNSDNEDLQLILELLEKGKTAEAMEKLYSLIEEAERLDNNKLVIEGKLLLADVYRENGDYQKSNEIFYEIIPSISTNFAKLQYVFFKKGGNFQLENQIDSAKVNYEKAISFNDNVEKNEDLKAKIYANLSGIYYLKADYENAIENFKIAAEYQKVLGNKEIEAGILNNLGGVYYMQEKYNDALNSFQQAFELVGYGQSDLEKQTRNSSYINIAYAYSALDNFEKAFEYQDKFFSLNDSLSQELKYKEIAEIESKYNVATKEKEAEIEKTKRLKAEYLSYGLGLAILLLLSGIYSLYKVYKLNKKNYKLQINQKQLIHKSKIEKLKSDSQSKILVATLDGGLEERKKIASVLHDNVSALLSAANLHLYASKKQLIGNMPIEIDKTQKIILEASEKIRDLSHKLISSVLLKFGLSMAVQDLCEKSSNSTIQLKSDSKNIGRFEQNFEIKMFNIINELVNNILKHSSADNGVIKLEQLNGQLQVVVFDNGKGFDINKIEEKSGIGLSQVDARINALNGLININPTDAGTRIFISVPIVY</sequence>
<evidence type="ECO:0000256" key="3">
    <source>
        <dbReference type="ARBA" id="ARBA00022679"/>
    </source>
</evidence>
<evidence type="ECO:0000256" key="5">
    <source>
        <dbReference type="ARBA" id="ARBA00023012"/>
    </source>
</evidence>
<dbReference type="PANTHER" id="PTHR24421">
    <property type="entry name" value="NITRATE/NITRITE SENSOR PROTEIN NARX-RELATED"/>
    <property type="match status" value="1"/>
</dbReference>
<dbReference type="InterPro" id="IPR011990">
    <property type="entry name" value="TPR-like_helical_dom_sf"/>
</dbReference>
<dbReference type="Gene3D" id="1.25.40.10">
    <property type="entry name" value="Tetratricopeptide repeat domain"/>
    <property type="match status" value="2"/>
</dbReference>
<dbReference type="Gene3D" id="3.30.565.10">
    <property type="entry name" value="Histidine kinase-like ATPase, C-terminal domain"/>
    <property type="match status" value="1"/>
</dbReference>
<dbReference type="InterPro" id="IPR036890">
    <property type="entry name" value="HATPase_C_sf"/>
</dbReference>
<evidence type="ECO:0000256" key="4">
    <source>
        <dbReference type="ARBA" id="ARBA00022777"/>
    </source>
</evidence>
<name>A0A238Z224_9FLAO</name>
<dbReference type="PROSITE" id="PS50005">
    <property type="entry name" value="TPR"/>
    <property type="match status" value="2"/>
</dbReference>
<keyword evidence="10" id="KW-1185">Reference proteome</keyword>
<dbReference type="Proteomes" id="UP000198412">
    <property type="component" value="Unassembled WGS sequence"/>
</dbReference>
<evidence type="ECO:0000256" key="6">
    <source>
        <dbReference type="PROSITE-ProRule" id="PRU00339"/>
    </source>
</evidence>
<evidence type="ECO:0000256" key="7">
    <source>
        <dbReference type="SAM" id="Phobius"/>
    </source>
</evidence>
<keyword evidence="7" id="KW-0472">Membrane</keyword>
<dbReference type="AlphaFoldDB" id="A0A238Z224"/>
<dbReference type="SMART" id="SM00387">
    <property type="entry name" value="HATPase_c"/>
    <property type="match status" value="1"/>
</dbReference>
<dbReference type="PANTHER" id="PTHR24421:SF10">
    <property type="entry name" value="NITRATE_NITRITE SENSOR PROTEIN NARQ"/>
    <property type="match status" value="1"/>
</dbReference>
<dbReference type="Pfam" id="PF13424">
    <property type="entry name" value="TPR_12"/>
    <property type="match status" value="1"/>
</dbReference>
<comment type="catalytic activity">
    <reaction evidence="1">
        <text>ATP + protein L-histidine = ADP + protein N-phospho-L-histidine.</text>
        <dbReference type="EC" id="2.7.13.3"/>
    </reaction>
</comment>
<feature type="transmembrane region" description="Helical" evidence="7">
    <location>
        <begin position="314"/>
        <end position="334"/>
    </location>
</feature>
<gene>
    <name evidence="9" type="ORF">SAMN04488111_2987</name>
</gene>
<dbReference type="InterPro" id="IPR005467">
    <property type="entry name" value="His_kinase_dom"/>
</dbReference>
<feature type="domain" description="Histidine kinase" evidence="8">
    <location>
        <begin position="384"/>
        <end position="574"/>
    </location>
</feature>
<dbReference type="InterPro" id="IPR003594">
    <property type="entry name" value="HATPase_dom"/>
</dbReference>
<feature type="repeat" description="TPR" evidence="6">
    <location>
        <begin position="161"/>
        <end position="194"/>
    </location>
</feature>
<dbReference type="EC" id="2.7.13.3" evidence="2"/>
<dbReference type="OrthoDB" id="9760839at2"/>
<accession>A0A238Z224</accession>
<evidence type="ECO:0000256" key="1">
    <source>
        <dbReference type="ARBA" id="ARBA00000085"/>
    </source>
</evidence>
<dbReference type="InterPro" id="IPR050482">
    <property type="entry name" value="Sensor_HK_TwoCompSys"/>
</dbReference>
<evidence type="ECO:0000259" key="8">
    <source>
        <dbReference type="PROSITE" id="PS50109"/>
    </source>
</evidence>
<dbReference type="InterPro" id="IPR019734">
    <property type="entry name" value="TPR_rpt"/>
</dbReference>
<feature type="repeat" description="TPR" evidence="6">
    <location>
        <begin position="201"/>
        <end position="234"/>
    </location>
</feature>
<evidence type="ECO:0000256" key="2">
    <source>
        <dbReference type="ARBA" id="ARBA00012438"/>
    </source>
</evidence>
<dbReference type="SUPFAM" id="SSF55874">
    <property type="entry name" value="ATPase domain of HSP90 chaperone/DNA topoisomerase II/histidine kinase"/>
    <property type="match status" value="1"/>
</dbReference>
<proteinExistence type="predicted"/>
<dbReference type="GO" id="GO:0004673">
    <property type="term" value="F:protein histidine kinase activity"/>
    <property type="evidence" value="ECO:0007669"/>
    <property type="project" value="UniProtKB-EC"/>
</dbReference>
<reference evidence="10" key="1">
    <citation type="submission" date="2017-06" db="EMBL/GenBank/DDBJ databases">
        <authorList>
            <person name="Varghese N."/>
            <person name="Submissions S."/>
        </authorList>
    </citation>
    <scope>NUCLEOTIDE SEQUENCE [LARGE SCALE GENOMIC DNA]</scope>
    <source>
        <strain evidence="10">DSM 27993</strain>
    </source>
</reference>
<dbReference type="SUPFAM" id="SSF48452">
    <property type="entry name" value="TPR-like"/>
    <property type="match status" value="2"/>
</dbReference>
<keyword evidence="3" id="KW-0808">Transferase</keyword>
<keyword evidence="7" id="KW-1133">Transmembrane helix</keyword>
<dbReference type="Pfam" id="PF13181">
    <property type="entry name" value="TPR_8"/>
    <property type="match status" value="1"/>
</dbReference>
<dbReference type="GO" id="GO:0000160">
    <property type="term" value="P:phosphorelay signal transduction system"/>
    <property type="evidence" value="ECO:0007669"/>
    <property type="project" value="UniProtKB-KW"/>
</dbReference>
<dbReference type="Pfam" id="PF02518">
    <property type="entry name" value="HATPase_c"/>
    <property type="match status" value="1"/>
</dbReference>
<organism evidence="9 10">
    <name type="scientific">Lutibacter flavus</name>
    <dbReference type="NCBI Taxonomy" id="691689"/>
    <lineage>
        <taxon>Bacteria</taxon>
        <taxon>Pseudomonadati</taxon>
        <taxon>Bacteroidota</taxon>
        <taxon>Flavobacteriia</taxon>
        <taxon>Flavobacteriales</taxon>
        <taxon>Flavobacteriaceae</taxon>
        <taxon>Lutibacter</taxon>
    </lineage>
</organism>
<dbReference type="CDD" id="cd16917">
    <property type="entry name" value="HATPase_UhpB-NarQ-NarX-like"/>
    <property type="match status" value="1"/>
</dbReference>
<keyword evidence="5" id="KW-0902">Two-component regulatory system</keyword>
<dbReference type="EMBL" id="FZNX01000005">
    <property type="protein sequence ID" value="SNR76919.1"/>
    <property type="molecule type" value="Genomic_DNA"/>
</dbReference>
<evidence type="ECO:0000313" key="10">
    <source>
        <dbReference type="Proteomes" id="UP000198412"/>
    </source>
</evidence>